<dbReference type="Proteomes" id="UP001589810">
    <property type="component" value="Unassembled WGS sequence"/>
</dbReference>
<evidence type="ECO:0000313" key="2">
    <source>
        <dbReference type="Proteomes" id="UP001589810"/>
    </source>
</evidence>
<protein>
    <submittedName>
        <fullName evidence="1">Uncharacterized protein</fullName>
    </submittedName>
</protein>
<evidence type="ECO:0000313" key="1">
    <source>
        <dbReference type="EMBL" id="MFC0547095.1"/>
    </source>
</evidence>
<dbReference type="RefSeq" id="WP_273937331.1">
    <property type="nucleotide sequence ID" value="NZ_CP097263.1"/>
</dbReference>
<reference evidence="1 2" key="1">
    <citation type="submission" date="2024-09" db="EMBL/GenBank/DDBJ databases">
        <authorList>
            <person name="Sun Q."/>
            <person name="Mori K."/>
        </authorList>
    </citation>
    <scope>NUCLEOTIDE SEQUENCE [LARGE SCALE GENOMIC DNA]</scope>
    <source>
        <strain evidence="1 2">TBRC 1432</strain>
    </source>
</reference>
<accession>A0ABV6N4T8</accession>
<organism evidence="1 2">
    <name type="scientific">Kutzneria chonburiensis</name>
    <dbReference type="NCBI Taxonomy" id="1483604"/>
    <lineage>
        <taxon>Bacteria</taxon>
        <taxon>Bacillati</taxon>
        <taxon>Actinomycetota</taxon>
        <taxon>Actinomycetes</taxon>
        <taxon>Pseudonocardiales</taxon>
        <taxon>Pseudonocardiaceae</taxon>
        <taxon>Kutzneria</taxon>
    </lineage>
</organism>
<gene>
    <name evidence="1" type="ORF">ACFFH7_36680</name>
</gene>
<sequence length="115" mass="13246">MPSKERVATVHAIAELWRTVTLDGNKDFHGVLDISVTNGSVSIHIGFSSDCFRERREDVSARRLLWWHTQLRIFRKLNRRAARVCDRIRSTRISLPDPKNPLRLIEPGRKGATSE</sequence>
<keyword evidence="2" id="KW-1185">Reference proteome</keyword>
<dbReference type="EMBL" id="JBHLUD010000013">
    <property type="protein sequence ID" value="MFC0547095.1"/>
    <property type="molecule type" value="Genomic_DNA"/>
</dbReference>
<name>A0ABV6N4T8_9PSEU</name>
<comment type="caution">
    <text evidence="1">The sequence shown here is derived from an EMBL/GenBank/DDBJ whole genome shotgun (WGS) entry which is preliminary data.</text>
</comment>
<proteinExistence type="predicted"/>